<sequence>MLIVSRTTSPDGSKSPCLECIRVGEECILAGSRRGGDFSKFRRSTRKDKLNSVSTPNGDDLTTLGFQQHRECDKKTEDPIYAELTNPGDALQILARLAANDPNVSDLAARSSPDGDSCNDETMLNENSIKFMHTPALQCPLSETETLVIGILGPETARSLLNHYADNYHPFCPLTPKSVLATSDVRRTAINEPMLLTVILTIASKDETAYQEIHQQCWHYLKKYLLDVLLAVPSTLNVGTVESLLLLAEWVPYLQLETGSYLKLFPGNLCAVEDNMAWSLIGQAVRHSYLLRLDKASFREKVRGESEDVVNRKQLAWIFVYIADRQISVRMGQSFWSRGPSLSTRFTADDFPSLRLSVDAEHNYAQVLQATIELTQLLHNAHDILYSSKERRMQMVHWGDYNRYLDDFRQSLSAWNGRWGKVDASPKLYSTLRIVKEYVRLYVCAFSFQSILSRAIQENRSHDDIKLAPGKVSSLFPQGIMATPDGVYVFEAVDSAQKILVIASGTDPVAHIRYMPFRFYVYTIYSAVFLYKAAAFGAFSPSQHKDIVELVQRFIRILDQAATSDSHIGYRYSKLLKRIWLSDVNNSLQEKDGKLTPQNHQNAIFLTNGDSVTYANGRYNAANPEMHVPVSMDVHTPDFNLFCPDFSTLESELFDISAGNFGFPINFNHPDLSS</sequence>
<dbReference type="GO" id="GO:0005634">
    <property type="term" value="C:nucleus"/>
    <property type="evidence" value="ECO:0007669"/>
    <property type="project" value="TreeGrafter"/>
</dbReference>
<dbReference type="OrthoDB" id="5818554at2759"/>
<evidence type="ECO:0000313" key="3">
    <source>
        <dbReference type="EMBL" id="KAJ5241712.1"/>
    </source>
</evidence>
<dbReference type="GO" id="GO:0003677">
    <property type="term" value="F:DNA binding"/>
    <property type="evidence" value="ECO:0007669"/>
    <property type="project" value="InterPro"/>
</dbReference>
<dbReference type="EMBL" id="JAPQKT010000001">
    <property type="protein sequence ID" value="KAJ5241712.1"/>
    <property type="molecule type" value="Genomic_DNA"/>
</dbReference>
<evidence type="ECO:0000259" key="2">
    <source>
        <dbReference type="SMART" id="SM00906"/>
    </source>
</evidence>
<dbReference type="GO" id="GO:0000981">
    <property type="term" value="F:DNA-binding transcription factor activity, RNA polymerase II-specific"/>
    <property type="evidence" value="ECO:0007669"/>
    <property type="project" value="TreeGrafter"/>
</dbReference>
<evidence type="ECO:0000256" key="1">
    <source>
        <dbReference type="ARBA" id="ARBA00023242"/>
    </source>
</evidence>
<comment type="caution">
    <text evidence="3">The sequence shown here is derived from an EMBL/GenBank/DDBJ whole genome shotgun (WGS) entry which is preliminary data.</text>
</comment>
<dbReference type="Proteomes" id="UP001147733">
    <property type="component" value="Unassembled WGS sequence"/>
</dbReference>
<dbReference type="GeneID" id="81378126"/>
<dbReference type="InterPro" id="IPR052780">
    <property type="entry name" value="AAA_Catabolism_Regulators"/>
</dbReference>
<gene>
    <name evidence="3" type="ORF">N7469_000039</name>
</gene>
<accession>A0A9W9PC02</accession>
<keyword evidence="4" id="KW-1185">Reference proteome</keyword>
<protein>
    <recommendedName>
        <fullName evidence="2">Xylanolytic transcriptional activator regulatory domain-containing protein</fullName>
    </recommendedName>
</protein>
<reference evidence="3" key="2">
    <citation type="journal article" date="2023" name="IMA Fungus">
        <title>Comparative genomic study of the Penicillium genus elucidates a diverse pangenome and 15 lateral gene transfer events.</title>
        <authorList>
            <person name="Petersen C."/>
            <person name="Sorensen T."/>
            <person name="Nielsen M.R."/>
            <person name="Sondergaard T.E."/>
            <person name="Sorensen J.L."/>
            <person name="Fitzpatrick D.A."/>
            <person name="Frisvad J.C."/>
            <person name="Nielsen K.L."/>
        </authorList>
    </citation>
    <scope>NUCLEOTIDE SEQUENCE</scope>
    <source>
        <strain evidence="3">IBT 23319</strain>
    </source>
</reference>
<reference evidence="3" key="1">
    <citation type="submission" date="2022-11" db="EMBL/GenBank/DDBJ databases">
        <authorList>
            <person name="Petersen C."/>
        </authorList>
    </citation>
    <scope>NUCLEOTIDE SEQUENCE</scope>
    <source>
        <strain evidence="3">IBT 23319</strain>
    </source>
</reference>
<dbReference type="GO" id="GO:0006351">
    <property type="term" value="P:DNA-templated transcription"/>
    <property type="evidence" value="ECO:0007669"/>
    <property type="project" value="InterPro"/>
</dbReference>
<dbReference type="SMART" id="SM00906">
    <property type="entry name" value="Fungal_trans"/>
    <property type="match status" value="1"/>
</dbReference>
<proteinExistence type="predicted"/>
<dbReference type="GO" id="GO:0008270">
    <property type="term" value="F:zinc ion binding"/>
    <property type="evidence" value="ECO:0007669"/>
    <property type="project" value="InterPro"/>
</dbReference>
<dbReference type="AlphaFoldDB" id="A0A9W9PC02"/>
<name>A0A9W9PC02_PENCI</name>
<dbReference type="PANTHER" id="PTHR31644:SF1">
    <property type="entry name" value="ZN(II)2CYS6 TRANSCRIPTION FACTOR (EUROFUNG)"/>
    <property type="match status" value="1"/>
</dbReference>
<organism evidence="3 4">
    <name type="scientific">Penicillium citrinum</name>
    <dbReference type="NCBI Taxonomy" id="5077"/>
    <lineage>
        <taxon>Eukaryota</taxon>
        <taxon>Fungi</taxon>
        <taxon>Dikarya</taxon>
        <taxon>Ascomycota</taxon>
        <taxon>Pezizomycotina</taxon>
        <taxon>Eurotiomycetes</taxon>
        <taxon>Eurotiomycetidae</taxon>
        <taxon>Eurotiales</taxon>
        <taxon>Aspergillaceae</taxon>
        <taxon>Penicillium</taxon>
    </lineage>
</organism>
<feature type="domain" description="Xylanolytic transcriptional activator regulatory" evidence="2">
    <location>
        <begin position="277"/>
        <end position="353"/>
    </location>
</feature>
<dbReference type="InterPro" id="IPR007219">
    <property type="entry name" value="XnlR_reg_dom"/>
</dbReference>
<dbReference type="RefSeq" id="XP_056504716.1">
    <property type="nucleotide sequence ID" value="XM_056638959.1"/>
</dbReference>
<dbReference type="PANTHER" id="PTHR31644">
    <property type="entry name" value="TRANSCRIPTIONAL ACTIVATOR ARO80-RELATED"/>
    <property type="match status" value="1"/>
</dbReference>
<keyword evidence="1" id="KW-0539">Nucleus</keyword>
<dbReference type="CDD" id="cd12148">
    <property type="entry name" value="fungal_TF_MHR"/>
    <property type="match status" value="1"/>
</dbReference>
<evidence type="ECO:0000313" key="4">
    <source>
        <dbReference type="Proteomes" id="UP001147733"/>
    </source>
</evidence>